<dbReference type="CDD" id="cd00086">
    <property type="entry name" value="homeodomain"/>
    <property type="match status" value="1"/>
</dbReference>
<keyword evidence="3 5" id="KW-0371">Homeobox</keyword>
<organism evidence="9 10">
    <name type="scientific">Amanita thiersii Skay4041</name>
    <dbReference type="NCBI Taxonomy" id="703135"/>
    <lineage>
        <taxon>Eukaryota</taxon>
        <taxon>Fungi</taxon>
        <taxon>Dikarya</taxon>
        <taxon>Basidiomycota</taxon>
        <taxon>Agaricomycotina</taxon>
        <taxon>Agaricomycetes</taxon>
        <taxon>Agaricomycetidae</taxon>
        <taxon>Agaricales</taxon>
        <taxon>Pluteineae</taxon>
        <taxon>Amanitaceae</taxon>
        <taxon>Amanita</taxon>
    </lineage>
</organism>
<dbReference type="PROSITE" id="PS50071">
    <property type="entry name" value="HOMEOBOX_2"/>
    <property type="match status" value="1"/>
</dbReference>
<protein>
    <recommendedName>
        <fullName evidence="8">Homeobox domain-containing protein</fullName>
    </recommendedName>
</protein>
<proteinExistence type="predicted"/>
<dbReference type="InterPro" id="IPR009057">
    <property type="entry name" value="Homeodomain-like_sf"/>
</dbReference>
<keyword evidence="10" id="KW-1185">Reference proteome</keyword>
<evidence type="ECO:0000256" key="1">
    <source>
        <dbReference type="ARBA" id="ARBA00004123"/>
    </source>
</evidence>
<evidence type="ECO:0000256" key="3">
    <source>
        <dbReference type="ARBA" id="ARBA00023155"/>
    </source>
</evidence>
<dbReference type="EMBL" id="KZ302780">
    <property type="protein sequence ID" value="PFH44845.1"/>
    <property type="molecule type" value="Genomic_DNA"/>
</dbReference>
<reference evidence="9 10" key="1">
    <citation type="submission" date="2014-02" db="EMBL/GenBank/DDBJ databases">
        <title>Transposable element dynamics among asymbiotic and ectomycorrhizal Amanita fungi.</title>
        <authorList>
            <consortium name="DOE Joint Genome Institute"/>
            <person name="Hess J."/>
            <person name="Skrede I."/>
            <person name="Wolfe B."/>
            <person name="LaButti K."/>
            <person name="Ohm R.A."/>
            <person name="Grigoriev I.V."/>
            <person name="Pringle A."/>
        </authorList>
    </citation>
    <scope>NUCLEOTIDE SEQUENCE [LARGE SCALE GENOMIC DNA]</scope>
    <source>
        <strain evidence="9 10">SKay4041</strain>
    </source>
</reference>
<evidence type="ECO:0000256" key="5">
    <source>
        <dbReference type="PROSITE-ProRule" id="PRU00108"/>
    </source>
</evidence>
<evidence type="ECO:0000256" key="2">
    <source>
        <dbReference type="ARBA" id="ARBA00023125"/>
    </source>
</evidence>
<dbReference type="SMART" id="SM00389">
    <property type="entry name" value="HOX"/>
    <property type="match status" value="1"/>
</dbReference>
<dbReference type="AlphaFoldDB" id="A0A2A9N5V3"/>
<sequence>MQDGKDHGRIVKRKPTFKTEYTPLLEKYFRQNAYPSASDRATLARETNMTVRQIEVWFQNHRNRAKREGRELRRRAFDDFRFGQFLETSVSCPDNRSDYSFSDDSEVEIESTVNSTDCTRDVFDLIPRPSYAYPAQYNTLTSSVFRTIHMREVLPLPKWTRQQADINNNRKPAGNQDMDDLVRTFSMKLVLHDSTESKRRNRASSRYKPSWYDGKFTFVPRAPHPALVKPYTPLRTSKISSETRSPLPSPLFEMGQVTTHVADKRTHANSKSEPPSRSLYPDSTMRQPFVLEHPSRRRSSSSSFLSSLNPVVTPSQNFSPLPSLSMHNITSCFSRWLDPAVPYFGGIYIAAESTMPLLVQ</sequence>
<keyword evidence="4 5" id="KW-0539">Nucleus</keyword>
<dbReference type="PANTHER" id="PTHR24339">
    <property type="entry name" value="HOMEOBOX PROTEIN EMX-RELATED"/>
    <property type="match status" value="1"/>
</dbReference>
<dbReference type="STRING" id="703135.A0A2A9N5V3"/>
<evidence type="ECO:0000256" key="4">
    <source>
        <dbReference type="ARBA" id="ARBA00023242"/>
    </source>
</evidence>
<dbReference type="GO" id="GO:0003677">
    <property type="term" value="F:DNA binding"/>
    <property type="evidence" value="ECO:0007669"/>
    <property type="project" value="UniProtKB-UniRule"/>
</dbReference>
<dbReference type="InterPro" id="IPR050877">
    <property type="entry name" value="EMX-VAX-Noto_Homeobox_TFs"/>
</dbReference>
<name>A0A2A9N5V3_9AGAR</name>
<gene>
    <name evidence="9" type="ORF">AMATHDRAFT_72168</name>
</gene>
<dbReference type="Gene3D" id="1.10.10.60">
    <property type="entry name" value="Homeodomain-like"/>
    <property type="match status" value="1"/>
</dbReference>
<feature type="region of interest" description="Disordered" evidence="7">
    <location>
        <begin position="263"/>
        <end position="284"/>
    </location>
</feature>
<dbReference type="GO" id="GO:0000981">
    <property type="term" value="F:DNA-binding transcription factor activity, RNA polymerase II-specific"/>
    <property type="evidence" value="ECO:0007669"/>
    <property type="project" value="InterPro"/>
</dbReference>
<dbReference type="PROSITE" id="PS00027">
    <property type="entry name" value="HOMEOBOX_1"/>
    <property type="match status" value="1"/>
</dbReference>
<dbReference type="Pfam" id="PF00046">
    <property type="entry name" value="Homeodomain"/>
    <property type="match status" value="1"/>
</dbReference>
<accession>A0A2A9N5V3</accession>
<dbReference type="SUPFAM" id="SSF46689">
    <property type="entry name" value="Homeodomain-like"/>
    <property type="match status" value="1"/>
</dbReference>
<evidence type="ECO:0000256" key="7">
    <source>
        <dbReference type="SAM" id="MobiDB-lite"/>
    </source>
</evidence>
<evidence type="ECO:0000259" key="8">
    <source>
        <dbReference type="PROSITE" id="PS50071"/>
    </source>
</evidence>
<comment type="subcellular location">
    <subcellularLocation>
        <location evidence="1 5 6">Nucleus</location>
    </subcellularLocation>
</comment>
<dbReference type="InterPro" id="IPR017970">
    <property type="entry name" value="Homeobox_CS"/>
</dbReference>
<feature type="DNA-binding region" description="Homeobox" evidence="5">
    <location>
        <begin position="10"/>
        <end position="69"/>
    </location>
</feature>
<dbReference type="Proteomes" id="UP000242287">
    <property type="component" value="Unassembled WGS sequence"/>
</dbReference>
<dbReference type="GO" id="GO:0005634">
    <property type="term" value="C:nucleus"/>
    <property type="evidence" value="ECO:0007669"/>
    <property type="project" value="UniProtKB-SubCell"/>
</dbReference>
<evidence type="ECO:0000313" key="10">
    <source>
        <dbReference type="Proteomes" id="UP000242287"/>
    </source>
</evidence>
<feature type="domain" description="Homeobox" evidence="8">
    <location>
        <begin position="8"/>
        <end position="68"/>
    </location>
</feature>
<dbReference type="OrthoDB" id="6159439at2759"/>
<evidence type="ECO:0000313" key="9">
    <source>
        <dbReference type="EMBL" id="PFH44845.1"/>
    </source>
</evidence>
<dbReference type="InterPro" id="IPR001356">
    <property type="entry name" value="HD"/>
</dbReference>
<keyword evidence="2 5" id="KW-0238">DNA-binding</keyword>
<evidence type="ECO:0000256" key="6">
    <source>
        <dbReference type="RuleBase" id="RU000682"/>
    </source>
</evidence>